<dbReference type="PROSITE" id="PS51755">
    <property type="entry name" value="OMPR_PHOB"/>
    <property type="match status" value="1"/>
</dbReference>
<dbReference type="InterPro" id="IPR036388">
    <property type="entry name" value="WH-like_DNA-bd_sf"/>
</dbReference>
<sequence length="1124" mass="119333">MTALYWRVLGPLEVHAADGPLALGGAKQRAVLAELLVEAGRTVSVDRLVDGVWGAAPPRTAVSTLRSYVANLRRALEPGRPPATDWQVLTSSPIGYCLRAGRTDAGEFTRLVEAGRAALADGRARQALADLGRALDLWRGPAYGEFPTSPAVAAAARRLEDLRLATEEDHAAAGLATGDSVEAAAALRRLVGAEPLRERRWELLATALYQSGRQAEALTALREARELLVRELGVDPGPALRDLEKAILDQEPALITPPVPAAPAVVELPGRGEVLARLDGVLDEARRGRGGLALVTGEPGIGKSRLAQAVVERARDFAVAVGRCPDGEGTPALWPWTMALRGLGQAEDRLGDSPTPAEARSGSAPPGTGPAAAPWPGGLLPLVDAVVAAARAQPLLLVLEDLHWADPDSVRALRLLTTALPELPLLVLVTSREGADLTGPAADLVGGLTGAGVHRLPLRPLGESEVAAVLRGLLGERPEPELAARVHRRCGGNPFHVGELARLVAEDGPDAVTDGLPERARDLIEHRLRRLPDGAVATLVTAAVLGEEFDLGLLAETDGSPPARTLGQVDAGVRWGLLAETAPVGRYRFGHALVRDTLRRSVSGPHLAATHARVAAALHRRRPVLEEAPDELVDALAFHWLAAVPVGHAEQAVTAAAEAARRAEKLFAHKHSAALLAAAVEVVDSHLPPHDEAGLRRLFGLLVDLGRARSRDAEHEEARAPLERAIALARTLGDPVALAVAATVHSIESLWATRAYFGADQPVLRALADAARLLPATDSPMRALVLASLAAERYFDPSVPTAEIQADSTEAVAIARRIGDDDLLLRVLHLRHQAIRHASTLTERRALVDEQARLAAKPGTSPHWQPMVLLRRALTALEAGQMRAAQADIDACAAANEHTRLPEVEVHLRWWKALRAGLAGQTEVAGQLARQAYELHRTTVWGPGPALMSHRVSLLLDQEDFTQIEAVVRAGRGGPVDGEAVALALALLGRHTEAAAHCPPAAQWTPPREDWLWLLRMVLAAYTWVLGGDAASCRWALRRLLPYAGRTVTTGSAVFCWGSIDFFLGELAAVAGDTGLAASLMASAARHNGELGALRWQERAVARLAELGANGVPTDFQSRSNRGG</sequence>
<dbReference type="Pfam" id="PF13191">
    <property type="entry name" value="AAA_16"/>
    <property type="match status" value="1"/>
</dbReference>
<dbReference type="SUPFAM" id="SSF46894">
    <property type="entry name" value="C-terminal effector domain of the bipartite response regulators"/>
    <property type="match status" value="1"/>
</dbReference>
<reference evidence="8 9" key="1">
    <citation type="submission" date="2021-03" db="EMBL/GenBank/DDBJ databases">
        <title>Sequencing the genomes of 1000 actinobacteria strains.</title>
        <authorList>
            <person name="Klenk H.-P."/>
        </authorList>
    </citation>
    <scope>NUCLEOTIDE SEQUENCE [LARGE SCALE GENOMIC DNA]</scope>
    <source>
        <strain evidence="8 9">DSM 44580</strain>
    </source>
</reference>
<dbReference type="SMART" id="SM01043">
    <property type="entry name" value="BTAD"/>
    <property type="match status" value="1"/>
</dbReference>
<comment type="similarity">
    <text evidence="1">Belongs to the AfsR/DnrI/RedD regulatory family.</text>
</comment>
<evidence type="ECO:0000256" key="1">
    <source>
        <dbReference type="ARBA" id="ARBA00005820"/>
    </source>
</evidence>
<evidence type="ECO:0000256" key="4">
    <source>
        <dbReference type="ARBA" id="ARBA00023163"/>
    </source>
</evidence>
<dbReference type="RefSeq" id="WP_086789904.1">
    <property type="nucleotide sequence ID" value="NZ_JAGIOO010000001.1"/>
</dbReference>
<dbReference type="GO" id="GO:0003677">
    <property type="term" value="F:DNA binding"/>
    <property type="evidence" value="ECO:0007669"/>
    <property type="project" value="UniProtKB-KW"/>
</dbReference>
<feature type="region of interest" description="Disordered" evidence="6">
    <location>
        <begin position="346"/>
        <end position="372"/>
    </location>
</feature>
<dbReference type="InterPro" id="IPR011990">
    <property type="entry name" value="TPR-like_helical_dom_sf"/>
</dbReference>
<dbReference type="InterPro" id="IPR051677">
    <property type="entry name" value="AfsR-DnrI-RedD_regulator"/>
</dbReference>
<dbReference type="Pfam" id="PF00486">
    <property type="entry name" value="Trans_reg_C"/>
    <property type="match status" value="1"/>
</dbReference>
<keyword evidence="3 5" id="KW-0238">DNA-binding</keyword>
<keyword evidence="2" id="KW-0805">Transcription regulation</keyword>
<protein>
    <submittedName>
        <fullName evidence="8">DNA-binding SARP family transcriptional activator</fullName>
    </submittedName>
</protein>
<name>A0ABS5A9Z0_9PSEU</name>
<dbReference type="Proteomes" id="UP001519363">
    <property type="component" value="Unassembled WGS sequence"/>
</dbReference>
<proteinExistence type="inferred from homology"/>
<evidence type="ECO:0000313" key="9">
    <source>
        <dbReference type="Proteomes" id="UP001519363"/>
    </source>
</evidence>
<evidence type="ECO:0000256" key="2">
    <source>
        <dbReference type="ARBA" id="ARBA00023015"/>
    </source>
</evidence>
<dbReference type="InterPro" id="IPR027417">
    <property type="entry name" value="P-loop_NTPase"/>
</dbReference>
<dbReference type="PANTHER" id="PTHR35807:SF1">
    <property type="entry name" value="TRANSCRIPTIONAL REGULATOR REDD"/>
    <property type="match status" value="1"/>
</dbReference>
<dbReference type="InterPro" id="IPR016032">
    <property type="entry name" value="Sig_transdc_resp-reg_C-effctor"/>
</dbReference>
<feature type="domain" description="OmpR/PhoB-type" evidence="7">
    <location>
        <begin position="1"/>
        <end position="100"/>
    </location>
</feature>
<evidence type="ECO:0000259" key="7">
    <source>
        <dbReference type="PROSITE" id="PS51755"/>
    </source>
</evidence>
<organism evidence="8 9">
    <name type="scientific">Crossiella equi</name>
    <dbReference type="NCBI Taxonomy" id="130796"/>
    <lineage>
        <taxon>Bacteria</taxon>
        <taxon>Bacillati</taxon>
        <taxon>Actinomycetota</taxon>
        <taxon>Actinomycetes</taxon>
        <taxon>Pseudonocardiales</taxon>
        <taxon>Pseudonocardiaceae</taxon>
        <taxon>Crossiella</taxon>
    </lineage>
</organism>
<evidence type="ECO:0000256" key="6">
    <source>
        <dbReference type="SAM" id="MobiDB-lite"/>
    </source>
</evidence>
<keyword evidence="9" id="KW-1185">Reference proteome</keyword>
<dbReference type="Gene3D" id="1.25.40.10">
    <property type="entry name" value="Tetratricopeptide repeat domain"/>
    <property type="match status" value="1"/>
</dbReference>
<evidence type="ECO:0000256" key="5">
    <source>
        <dbReference type="PROSITE-ProRule" id="PRU01091"/>
    </source>
</evidence>
<dbReference type="SUPFAM" id="SSF48452">
    <property type="entry name" value="TPR-like"/>
    <property type="match status" value="1"/>
</dbReference>
<dbReference type="InterPro" id="IPR041664">
    <property type="entry name" value="AAA_16"/>
</dbReference>
<dbReference type="InterPro" id="IPR005158">
    <property type="entry name" value="BTAD"/>
</dbReference>
<dbReference type="PANTHER" id="PTHR35807">
    <property type="entry name" value="TRANSCRIPTIONAL REGULATOR REDD-RELATED"/>
    <property type="match status" value="1"/>
</dbReference>
<dbReference type="SUPFAM" id="SSF52540">
    <property type="entry name" value="P-loop containing nucleoside triphosphate hydrolases"/>
    <property type="match status" value="1"/>
</dbReference>
<dbReference type="Gene3D" id="1.10.10.10">
    <property type="entry name" value="Winged helix-like DNA-binding domain superfamily/Winged helix DNA-binding domain"/>
    <property type="match status" value="1"/>
</dbReference>
<keyword evidence="4" id="KW-0804">Transcription</keyword>
<dbReference type="EMBL" id="JAGIOO010000001">
    <property type="protein sequence ID" value="MBP2473102.1"/>
    <property type="molecule type" value="Genomic_DNA"/>
</dbReference>
<evidence type="ECO:0000256" key="3">
    <source>
        <dbReference type="ARBA" id="ARBA00023125"/>
    </source>
</evidence>
<gene>
    <name evidence="8" type="ORF">JOF53_001974</name>
</gene>
<dbReference type="InterPro" id="IPR001867">
    <property type="entry name" value="OmpR/PhoB-type_DNA-bd"/>
</dbReference>
<accession>A0ABS5A9Z0</accession>
<dbReference type="Pfam" id="PF03704">
    <property type="entry name" value="BTAD"/>
    <property type="match status" value="1"/>
</dbReference>
<evidence type="ECO:0000313" key="8">
    <source>
        <dbReference type="EMBL" id="MBP2473102.1"/>
    </source>
</evidence>
<feature type="DNA-binding region" description="OmpR/PhoB-type" evidence="5">
    <location>
        <begin position="1"/>
        <end position="100"/>
    </location>
</feature>
<dbReference type="CDD" id="cd15831">
    <property type="entry name" value="BTAD"/>
    <property type="match status" value="1"/>
</dbReference>
<dbReference type="SMART" id="SM00862">
    <property type="entry name" value="Trans_reg_C"/>
    <property type="match status" value="1"/>
</dbReference>
<comment type="caution">
    <text evidence="8">The sequence shown here is derived from an EMBL/GenBank/DDBJ whole genome shotgun (WGS) entry which is preliminary data.</text>
</comment>